<gene>
    <name evidence="1" type="ORF">PPRIM_AZ9-3.1.T0660233</name>
</gene>
<accession>A0A8S1N4D2</accession>
<organism evidence="1 2">
    <name type="scientific">Paramecium primaurelia</name>
    <dbReference type="NCBI Taxonomy" id="5886"/>
    <lineage>
        <taxon>Eukaryota</taxon>
        <taxon>Sar</taxon>
        <taxon>Alveolata</taxon>
        <taxon>Ciliophora</taxon>
        <taxon>Intramacronucleata</taxon>
        <taxon>Oligohymenophorea</taxon>
        <taxon>Peniculida</taxon>
        <taxon>Parameciidae</taxon>
        <taxon>Paramecium</taxon>
    </lineage>
</organism>
<reference evidence="1" key="1">
    <citation type="submission" date="2021-01" db="EMBL/GenBank/DDBJ databases">
        <authorList>
            <consortium name="Genoscope - CEA"/>
            <person name="William W."/>
        </authorList>
    </citation>
    <scope>NUCLEOTIDE SEQUENCE</scope>
</reference>
<sequence>MNLFRRVCIPLLRQVPKIATPRVVALSLLTSHLILFPKKVNATSISNPEGTNNGFNKYEKFSDQIYEQIHQTHDIIIVVDPDRFVEHFLDELLQVVDQVVKVQKVRSKRPLKVLTLNEPITEKLVRDFEQKYKITIEQDTIMLLKNKYIQRIYNFNANDYFENRILLINYFKKINKLTQKKLNEFEQILSYLPSTETAVLVYADKTSPQYKNVQTRFCIMQQNDNYQKNEKLHWILIDKAVADKLGIQNIQNGQLFFLQKSSKLNNFQSSIIVNNKKLLITPAGTLGGKSVDNVMEDLTQAYNDVNVFSNRSFGKSSTKYSIVLELDLNKIPKHEETRLVKAFGELKKYLKETNPELLAKTEFIYLNKTPKDNHLGYQVYIRDDQKYGDRLRQHQETNMEIMKKLSVFNEFGQAHSYVYRLDEQIQVSKDSLISFFMAVKNGHASEYFQSQEQPKYKKYSVKLVSKIFEKEVMESKKDYAIFQYSKNCHACGEYGQYYENLALESYKQENPTMIYGRMNNDHNKPSCIQDFPYTPVFMVCKKGIQKYPYVYRNQKFTPDLLKSFFSVTNAINLIPEEQYQKLQAERALFMQNQQ</sequence>
<evidence type="ECO:0008006" key="3">
    <source>
        <dbReference type="Google" id="ProtNLM"/>
    </source>
</evidence>
<evidence type="ECO:0000313" key="2">
    <source>
        <dbReference type="Proteomes" id="UP000688137"/>
    </source>
</evidence>
<evidence type="ECO:0000313" key="1">
    <source>
        <dbReference type="EMBL" id="CAD8081914.1"/>
    </source>
</evidence>
<dbReference type="Proteomes" id="UP000688137">
    <property type="component" value="Unassembled WGS sequence"/>
</dbReference>
<name>A0A8S1N4D2_PARPR</name>
<dbReference type="OMA" id="SKNCHAC"/>
<proteinExistence type="predicted"/>
<dbReference type="EMBL" id="CAJJDM010000068">
    <property type="protein sequence ID" value="CAD8081914.1"/>
    <property type="molecule type" value="Genomic_DNA"/>
</dbReference>
<comment type="caution">
    <text evidence="1">The sequence shown here is derived from an EMBL/GenBank/DDBJ whole genome shotgun (WGS) entry which is preliminary data.</text>
</comment>
<dbReference type="AlphaFoldDB" id="A0A8S1N4D2"/>
<protein>
    <recommendedName>
        <fullName evidence="3">Thioredoxin domain-containing protein</fullName>
    </recommendedName>
</protein>
<keyword evidence="2" id="KW-1185">Reference proteome</keyword>